<evidence type="ECO:0000313" key="1">
    <source>
        <dbReference type="EMBL" id="RIH64361.1"/>
    </source>
</evidence>
<organism evidence="1 2">
    <name type="scientific">Mariniphaga sediminis</name>
    <dbReference type="NCBI Taxonomy" id="1628158"/>
    <lineage>
        <taxon>Bacteria</taxon>
        <taxon>Pseudomonadati</taxon>
        <taxon>Bacteroidota</taxon>
        <taxon>Bacteroidia</taxon>
        <taxon>Marinilabiliales</taxon>
        <taxon>Prolixibacteraceae</taxon>
        <taxon>Mariniphaga</taxon>
    </lineage>
</organism>
<dbReference type="RefSeq" id="WP_119350786.1">
    <property type="nucleotide sequence ID" value="NZ_QWET01000011.1"/>
</dbReference>
<reference evidence="1 2" key="1">
    <citation type="journal article" date="2015" name="Int. J. Syst. Evol. Microbiol.">
        <title>Mariniphaga sediminis sp. nov., isolated from coastal sediment.</title>
        <authorList>
            <person name="Wang F.Q."/>
            <person name="Shen Q.Y."/>
            <person name="Chen G.J."/>
            <person name="Du Z.J."/>
        </authorList>
    </citation>
    <scope>NUCLEOTIDE SEQUENCE [LARGE SCALE GENOMIC DNA]</scope>
    <source>
        <strain evidence="1 2">SY21</strain>
    </source>
</reference>
<keyword evidence="2" id="KW-1185">Reference proteome</keyword>
<dbReference type="EMBL" id="QWET01000011">
    <property type="protein sequence ID" value="RIH64361.1"/>
    <property type="molecule type" value="Genomic_DNA"/>
</dbReference>
<dbReference type="OrthoDB" id="1114455at2"/>
<comment type="caution">
    <text evidence="1">The sequence shown here is derived from an EMBL/GenBank/DDBJ whole genome shotgun (WGS) entry which is preliminary data.</text>
</comment>
<gene>
    <name evidence="1" type="ORF">D1164_14820</name>
</gene>
<sequence length="319" mass="36837">MRKREIMRFELNSVKGLGVLFLFLLIFSEGRAQQDPMFTQYNFNTQTINPAYAGTWDNIGFLVLGRHQWMGMEGAPQTYTFSMQTPTKFRNVAVGFNVISDRAGFEKRLMANFDYSYQLKLNRETSLRLGLKGGINHYTNNLADYTGYPGDPADPMFMSDTDSKVIPNFGIGAFLYHERYYIGLSSPKILKTKFLNNYNNYSSWAEFRHFFLIGGYVFNLSRSLQFKPTFLARSIWGSSTVIDFSANFLLGEKVWLGGNYRTGDSFGFIAQWIFDHQLRIGYGVDYSTSRLQSFHSGSHEIMVSYELGVRRRWSTPRMF</sequence>
<dbReference type="Pfam" id="PF11751">
    <property type="entry name" value="PorP_SprF"/>
    <property type="match status" value="1"/>
</dbReference>
<dbReference type="InterPro" id="IPR019861">
    <property type="entry name" value="PorP/SprF_Bacteroidetes"/>
</dbReference>
<accession>A0A399D115</accession>
<proteinExistence type="predicted"/>
<dbReference type="NCBIfam" id="TIGR03519">
    <property type="entry name" value="T9SS_PorP_fam"/>
    <property type="match status" value="1"/>
</dbReference>
<protein>
    <submittedName>
        <fullName evidence="1">Type IX secretion system membrane protein PorP/SprF</fullName>
    </submittedName>
</protein>
<evidence type="ECO:0000313" key="2">
    <source>
        <dbReference type="Proteomes" id="UP000266441"/>
    </source>
</evidence>
<dbReference type="AlphaFoldDB" id="A0A399D115"/>
<dbReference type="Proteomes" id="UP000266441">
    <property type="component" value="Unassembled WGS sequence"/>
</dbReference>
<name>A0A399D115_9BACT</name>